<feature type="domain" description="GmrSD restriction endonucleases N-terminal" evidence="1">
    <location>
        <begin position="10"/>
        <end position="231"/>
    </location>
</feature>
<dbReference type="EMBL" id="JACHDO010000001">
    <property type="protein sequence ID" value="MBB5489594.1"/>
    <property type="molecule type" value="Genomic_DNA"/>
</dbReference>
<evidence type="ECO:0000259" key="1">
    <source>
        <dbReference type="Pfam" id="PF03235"/>
    </source>
</evidence>
<proteinExistence type="predicted"/>
<dbReference type="Pfam" id="PF07510">
    <property type="entry name" value="GmrSD_C"/>
    <property type="match status" value="1"/>
</dbReference>
<dbReference type="AlphaFoldDB" id="A0A840W0U4"/>
<evidence type="ECO:0000313" key="3">
    <source>
        <dbReference type="EMBL" id="MBB5489594.1"/>
    </source>
</evidence>
<dbReference type="InterPro" id="IPR011089">
    <property type="entry name" value="GmrSD_C"/>
</dbReference>
<gene>
    <name evidence="3" type="ORF">HNR07_000731</name>
</gene>
<reference evidence="3 4" key="1">
    <citation type="submission" date="2020-08" db="EMBL/GenBank/DDBJ databases">
        <title>Sequencing the genomes of 1000 actinobacteria strains.</title>
        <authorList>
            <person name="Klenk H.-P."/>
        </authorList>
    </citation>
    <scope>NUCLEOTIDE SEQUENCE [LARGE SCALE GENOMIC DNA]</scope>
    <source>
        <strain evidence="3 4">DSM 44598</strain>
    </source>
</reference>
<evidence type="ECO:0000313" key="4">
    <source>
        <dbReference type="Proteomes" id="UP000579647"/>
    </source>
</evidence>
<dbReference type="Proteomes" id="UP000579647">
    <property type="component" value="Unassembled WGS sequence"/>
</dbReference>
<comment type="caution">
    <text evidence="3">The sequence shown here is derived from an EMBL/GenBank/DDBJ whole genome shotgun (WGS) entry which is preliminary data.</text>
</comment>
<dbReference type="PANTHER" id="PTHR35149">
    <property type="entry name" value="SLL5132 PROTEIN"/>
    <property type="match status" value="1"/>
</dbReference>
<protein>
    <recommendedName>
        <fullName evidence="5">DUF262 domain-containing protein</fullName>
    </recommendedName>
</protein>
<dbReference type="RefSeq" id="WP_184361897.1">
    <property type="nucleotide sequence ID" value="NZ_JACHDO010000001.1"/>
</dbReference>
<feature type="domain" description="GmrSD restriction endonucleases C-terminal" evidence="2">
    <location>
        <begin position="419"/>
        <end position="561"/>
    </location>
</feature>
<accession>A0A840W0U4</accession>
<evidence type="ECO:0000259" key="2">
    <source>
        <dbReference type="Pfam" id="PF07510"/>
    </source>
</evidence>
<name>A0A840W0U4_9ACTN</name>
<dbReference type="InterPro" id="IPR004919">
    <property type="entry name" value="GmrSD_N"/>
</dbReference>
<organism evidence="3 4">
    <name type="scientific">Nocardiopsis metallicus</name>
    <dbReference type="NCBI Taxonomy" id="179819"/>
    <lineage>
        <taxon>Bacteria</taxon>
        <taxon>Bacillati</taxon>
        <taxon>Actinomycetota</taxon>
        <taxon>Actinomycetes</taxon>
        <taxon>Streptosporangiales</taxon>
        <taxon>Nocardiopsidaceae</taxon>
        <taxon>Nocardiopsis</taxon>
    </lineage>
</organism>
<evidence type="ECO:0008006" key="5">
    <source>
        <dbReference type="Google" id="ProtNLM"/>
    </source>
</evidence>
<dbReference type="Pfam" id="PF03235">
    <property type="entry name" value="GmrSD_N"/>
    <property type="match status" value="1"/>
</dbReference>
<keyword evidence="4" id="KW-1185">Reference proteome</keyword>
<dbReference type="PANTHER" id="PTHR35149:SF2">
    <property type="entry name" value="DUF262 DOMAIN-CONTAINING PROTEIN"/>
    <property type="match status" value="1"/>
</dbReference>
<sequence length="818" mass="92517">MQANETTFRNMVEGTKQFQVPLYQRPYSWGRDELERLWSDLTEQVERDEDPLTSRSAGHFLGSVVLAPGSSSASTLTRWLVIDGQQRLTSLSIALAAIRDRLREVEELEEGDPSGADRINDVYLVNKYNKGPDKYRLAPTQADRSSFAAIVNGRPDAGGDDRVGFAYNFFSRKVKHYGERELLQIEEIIGHRLSLVDIQAEAGDNVFRIFESLNNTGKGLSQTDLLRNYVFMLLPDTGQEVYDEVWLPMQEELGPETLETLAWLDLVLRGDERAKQSEVYHGQKERLEKVSQVGGESALRGEVEHLWRLGQLLQRVLDPVFESDPDLAEVLERLESWGNKIYRPLALHLMVLRDQGHTDTDELIRALGYVESFLVRRMIAGVPTQGLNRIFMSSPKEIQPGGSIADSVHRYLSDPRRRWPSDRALREAVAQRNFYWSGQALQRTFVLRRLEEGFGSPEPVDFGKAKVSIEHVMPQSMTEEWYEVLRKQTDPDETEIELHGRLLHTLGNLTLTAQNSKLSNHMFERKQKIFQSSGLSMNRQIADAPSWGRPEIEARANLLADHACALWPAPAASDAQTPEEIGEDLAQQLEHALVMLAAGRWTTHRELAVLVGAKTATVSRHLHANPGIGHGDRVFPDTRAAEEAGSGHEGFVPAAALAELVGLEVDEFVERERQFHALLLENQRPVVVRATQALIDEWTAAGGDLVWGSGADTSCFLLTWDESVNADWRWAIVLYPVSGRAEVVFQHMARRPPFDDVALRRELLHKFNAVPGIDLPEDSLNRRPSFPLDVLVDDGRQRVHQVLLWFRGHCEDWLEQQM</sequence>